<proteinExistence type="predicted"/>
<gene>
    <name evidence="7" type="ORF">NUU61_001286</name>
</gene>
<dbReference type="InterPro" id="IPR011009">
    <property type="entry name" value="Kinase-like_dom_sf"/>
</dbReference>
<dbReference type="Gene3D" id="3.30.200.20">
    <property type="entry name" value="Phosphorylase Kinase, domain 1"/>
    <property type="match status" value="1"/>
</dbReference>
<sequence length="380" mass="43917">MPIDEETLPYYEPEQFYPVHIGDLFKDRYQVAGKLGYGAYSTSWLCRDLRNDKYRVLKVSTSLRKFPTATDREFKIYEHLAKLDSAHPGQSLIRELYDSFDLQGLAGKHRCLVLQPMYMTVHEMMRLNPRPFDVPLLKMTLRRLLLALDFLHNEASITHTDLKTDNLMLSLEDDTMLADFAKEEADQPSPRKKIDEIRTVYKSRHFRRPVRGKGYGLPILCDFGEARIGKNHESGPFVQPHIYRAPEVIFEMSWGSAVDIWNLGALIWDLFEGKHLFGDIFDNKGGHDPFKHLALMVALIGSPPTEFVQRSETTEQCFDQSGAWIAHQDAAVPPVSLESLDVRLSGSEKELFICFMRSMLKWLPEERRTARQLLEDPWLL</sequence>
<dbReference type="PANTHER" id="PTHR45646">
    <property type="entry name" value="SERINE/THREONINE-PROTEIN KINASE DOA-RELATED"/>
    <property type="match status" value="1"/>
</dbReference>
<keyword evidence="3" id="KW-0547">Nucleotide-binding</keyword>
<keyword evidence="5" id="KW-0067">ATP-binding</keyword>
<feature type="domain" description="Protein kinase" evidence="6">
    <location>
        <begin position="29"/>
        <end position="379"/>
    </location>
</feature>
<dbReference type="GeneID" id="81391036"/>
<dbReference type="PANTHER" id="PTHR45646:SF11">
    <property type="entry name" value="SERINE_THREONINE-PROTEIN KINASE DOA"/>
    <property type="match status" value="1"/>
</dbReference>
<keyword evidence="2" id="KW-0808">Transferase</keyword>
<dbReference type="Gene3D" id="1.10.510.10">
    <property type="entry name" value="Transferase(Phosphotransferase) domain 1"/>
    <property type="match status" value="1"/>
</dbReference>
<keyword evidence="1" id="KW-0723">Serine/threonine-protein kinase</keyword>
<keyword evidence="8" id="KW-1185">Reference proteome</keyword>
<dbReference type="GO" id="GO:0043484">
    <property type="term" value="P:regulation of RNA splicing"/>
    <property type="evidence" value="ECO:0007669"/>
    <property type="project" value="TreeGrafter"/>
</dbReference>
<dbReference type="RefSeq" id="XP_056516718.1">
    <property type="nucleotide sequence ID" value="XM_056651868.1"/>
</dbReference>
<protein>
    <recommendedName>
        <fullName evidence="6">Protein kinase domain-containing protein</fullName>
    </recommendedName>
</protein>
<reference evidence="7" key="1">
    <citation type="submission" date="2022-11" db="EMBL/GenBank/DDBJ databases">
        <authorList>
            <person name="Petersen C."/>
        </authorList>
    </citation>
    <scope>NUCLEOTIDE SEQUENCE</scope>
    <source>
        <strain evidence="7">IBT 34128</strain>
    </source>
</reference>
<evidence type="ECO:0000313" key="8">
    <source>
        <dbReference type="Proteomes" id="UP001141434"/>
    </source>
</evidence>
<accession>A0A9W9GBK4</accession>
<evidence type="ECO:0000256" key="1">
    <source>
        <dbReference type="ARBA" id="ARBA00022527"/>
    </source>
</evidence>
<evidence type="ECO:0000256" key="2">
    <source>
        <dbReference type="ARBA" id="ARBA00022679"/>
    </source>
</evidence>
<dbReference type="GO" id="GO:0004674">
    <property type="term" value="F:protein serine/threonine kinase activity"/>
    <property type="evidence" value="ECO:0007669"/>
    <property type="project" value="UniProtKB-KW"/>
</dbReference>
<keyword evidence="4" id="KW-0418">Kinase</keyword>
<dbReference type="PROSITE" id="PS50011">
    <property type="entry name" value="PROTEIN_KINASE_DOM"/>
    <property type="match status" value="1"/>
</dbReference>
<evidence type="ECO:0000313" key="7">
    <source>
        <dbReference type="EMBL" id="KAJ5115527.1"/>
    </source>
</evidence>
<dbReference type="SMART" id="SM00220">
    <property type="entry name" value="S_TKc"/>
    <property type="match status" value="1"/>
</dbReference>
<dbReference type="Pfam" id="PF00069">
    <property type="entry name" value="Pkinase"/>
    <property type="match status" value="2"/>
</dbReference>
<dbReference type="InterPro" id="IPR051175">
    <property type="entry name" value="CLK_kinases"/>
</dbReference>
<dbReference type="InterPro" id="IPR000719">
    <property type="entry name" value="Prot_kinase_dom"/>
</dbReference>
<dbReference type="GO" id="GO:0005524">
    <property type="term" value="F:ATP binding"/>
    <property type="evidence" value="ECO:0007669"/>
    <property type="project" value="UniProtKB-KW"/>
</dbReference>
<dbReference type="InterPro" id="IPR008271">
    <property type="entry name" value="Ser/Thr_kinase_AS"/>
</dbReference>
<dbReference type="CDD" id="cd05118">
    <property type="entry name" value="STKc_CMGC"/>
    <property type="match status" value="1"/>
</dbReference>
<evidence type="ECO:0000259" key="6">
    <source>
        <dbReference type="PROSITE" id="PS50011"/>
    </source>
</evidence>
<dbReference type="GO" id="GO:0005634">
    <property type="term" value="C:nucleus"/>
    <property type="evidence" value="ECO:0007669"/>
    <property type="project" value="TreeGrafter"/>
</dbReference>
<reference evidence="7" key="2">
    <citation type="journal article" date="2023" name="IMA Fungus">
        <title>Comparative genomic study of the Penicillium genus elucidates a diverse pangenome and 15 lateral gene transfer events.</title>
        <authorList>
            <person name="Petersen C."/>
            <person name="Sorensen T."/>
            <person name="Nielsen M.R."/>
            <person name="Sondergaard T.E."/>
            <person name="Sorensen J.L."/>
            <person name="Fitzpatrick D.A."/>
            <person name="Frisvad J.C."/>
            <person name="Nielsen K.L."/>
        </authorList>
    </citation>
    <scope>NUCLEOTIDE SEQUENCE</scope>
    <source>
        <strain evidence="7">IBT 34128</strain>
    </source>
</reference>
<dbReference type="SUPFAM" id="SSF56112">
    <property type="entry name" value="Protein kinase-like (PK-like)"/>
    <property type="match status" value="1"/>
</dbReference>
<organism evidence="7 8">
    <name type="scientific">Penicillium alfredii</name>
    <dbReference type="NCBI Taxonomy" id="1506179"/>
    <lineage>
        <taxon>Eukaryota</taxon>
        <taxon>Fungi</taxon>
        <taxon>Dikarya</taxon>
        <taxon>Ascomycota</taxon>
        <taxon>Pezizomycotina</taxon>
        <taxon>Eurotiomycetes</taxon>
        <taxon>Eurotiomycetidae</taxon>
        <taxon>Eurotiales</taxon>
        <taxon>Aspergillaceae</taxon>
        <taxon>Penicillium</taxon>
    </lineage>
</organism>
<dbReference type="AlphaFoldDB" id="A0A9W9GBK4"/>
<dbReference type="Proteomes" id="UP001141434">
    <property type="component" value="Unassembled WGS sequence"/>
</dbReference>
<dbReference type="OrthoDB" id="5979581at2759"/>
<evidence type="ECO:0000256" key="3">
    <source>
        <dbReference type="ARBA" id="ARBA00022741"/>
    </source>
</evidence>
<name>A0A9W9GBK4_9EURO</name>
<evidence type="ECO:0000256" key="5">
    <source>
        <dbReference type="ARBA" id="ARBA00022840"/>
    </source>
</evidence>
<comment type="caution">
    <text evidence="7">The sequence shown here is derived from an EMBL/GenBank/DDBJ whole genome shotgun (WGS) entry which is preliminary data.</text>
</comment>
<dbReference type="EMBL" id="JAPMSZ010000001">
    <property type="protein sequence ID" value="KAJ5115527.1"/>
    <property type="molecule type" value="Genomic_DNA"/>
</dbReference>
<evidence type="ECO:0000256" key="4">
    <source>
        <dbReference type="ARBA" id="ARBA00022777"/>
    </source>
</evidence>
<dbReference type="PROSITE" id="PS00108">
    <property type="entry name" value="PROTEIN_KINASE_ST"/>
    <property type="match status" value="1"/>
</dbReference>